<organism evidence="2 3">
    <name type="scientific">Spirosoma linguale (strain ATCC 33905 / DSM 74 / LMG 10896 / Claus 1)</name>
    <dbReference type="NCBI Taxonomy" id="504472"/>
    <lineage>
        <taxon>Bacteria</taxon>
        <taxon>Pseudomonadati</taxon>
        <taxon>Bacteroidota</taxon>
        <taxon>Cytophagia</taxon>
        <taxon>Cytophagales</taxon>
        <taxon>Cytophagaceae</taxon>
        <taxon>Spirosoma</taxon>
    </lineage>
</organism>
<dbReference type="AlphaFoldDB" id="D2QP68"/>
<keyword evidence="1" id="KW-0732">Signal</keyword>
<evidence type="ECO:0000313" key="2">
    <source>
        <dbReference type="EMBL" id="ADB39376.1"/>
    </source>
</evidence>
<name>D2QP68_SPILD</name>
<proteinExistence type="predicted"/>
<dbReference type="RefSeq" id="WP_012927897.1">
    <property type="nucleotide sequence ID" value="NC_013730.1"/>
</dbReference>
<dbReference type="HOGENOM" id="CLU_2755843_0_0_10"/>
<evidence type="ECO:0000313" key="3">
    <source>
        <dbReference type="Proteomes" id="UP000002028"/>
    </source>
</evidence>
<dbReference type="KEGG" id="sli:Slin_3367"/>
<evidence type="ECO:0000256" key="1">
    <source>
        <dbReference type="SAM" id="SignalP"/>
    </source>
</evidence>
<feature type="signal peptide" evidence="1">
    <location>
        <begin position="1"/>
        <end position="20"/>
    </location>
</feature>
<reference evidence="2 3" key="1">
    <citation type="journal article" date="2010" name="Stand. Genomic Sci.">
        <title>Complete genome sequence of Spirosoma linguale type strain (1).</title>
        <authorList>
            <person name="Lail K."/>
            <person name="Sikorski J."/>
            <person name="Saunders E."/>
            <person name="Lapidus A."/>
            <person name="Glavina Del Rio T."/>
            <person name="Copeland A."/>
            <person name="Tice H."/>
            <person name="Cheng J.-F."/>
            <person name="Lucas S."/>
            <person name="Nolan M."/>
            <person name="Bruce D."/>
            <person name="Goodwin L."/>
            <person name="Pitluck S."/>
            <person name="Ivanova N."/>
            <person name="Mavromatis K."/>
            <person name="Ovchinnikova G."/>
            <person name="Pati A."/>
            <person name="Chen A."/>
            <person name="Palaniappan K."/>
            <person name="Land M."/>
            <person name="Hauser L."/>
            <person name="Chang Y.-J."/>
            <person name="Jeffries C.D."/>
            <person name="Chain P."/>
            <person name="Brettin T."/>
            <person name="Detter J.C."/>
            <person name="Schuetze A."/>
            <person name="Rohde M."/>
            <person name="Tindall B.J."/>
            <person name="Goeker M."/>
            <person name="Bristow J."/>
            <person name="Eisen J.A."/>
            <person name="Markowitz V."/>
            <person name="Hugenholtz P."/>
            <person name="Kyrpides N.C."/>
            <person name="Klenk H.-P."/>
            <person name="Chen F."/>
        </authorList>
    </citation>
    <scope>NUCLEOTIDE SEQUENCE [LARGE SCALE GENOMIC DNA]</scope>
    <source>
        <strain evidence="3">ATCC 33905 / DSM 74 / LMG 10896 / Claus 1</strain>
    </source>
</reference>
<gene>
    <name evidence="2" type="ordered locus">Slin_3367</name>
</gene>
<dbReference type="EMBL" id="CP001769">
    <property type="protein sequence ID" value="ADB39376.1"/>
    <property type="molecule type" value="Genomic_DNA"/>
</dbReference>
<accession>D2QP68</accession>
<dbReference type="Proteomes" id="UP000002028">
    <property type="component" value="Chromosome"/>
</dbReference>
<sequence>MNRIVLTTACLLIASTLLFAQRATIDAADQRDLLTTIQESVSSPSDQSSDYAPLNNVPFFRVVSRHYRRT</sequence>
<protein>
    <submittedName>
        <fullName evidence="2">Uncharacterized protein</fullName>
    </submittedName>
</protein>
<feature type="chain" id="PRO_5003035803" evidence="1">
    <location>
        <begin position="21"/>
        <end position="70"/>
    </location>
</feature>
<keyword evidence="3" id="KW-1185">Reference proteome</keyword>